<evidence type="ECO:0008006" key="4">
    <source>
        <dbReference type="Google" id="ProtNLM"/>
    </source>
</evidence>
<comment type="caution">
    <text evidence="2">The sequence shown here is derived from an EMBL/GenBank/DDBJ whole genome shotgun (WGS) entry which is preliminary data.</text>
</comment>
<dbReference type="Proteomes" id="UP001241758">
    <property type="component" value="Unassembled WGS sequence"/>
</dbReference>
<proteinExistence type="predicted"/>
<gene>
    <name evidence="2" type="ORF">QLQ12_12875</name>
</gene>
<keyword evidence="3" id="KW-1185">Reference proteome</keyword>
<evidence type="ECO:0000256" key="1">
    <source>
        <dbReference type="SAM" id="SignalP"/>
    </source>
</evidence>
<name>A0ABT6WIE4_9ACTN</name>
<feature type="signal peptide" evidence="1">
    <location>
        <begin position="1"/>
        <end position="21"/>
    </location>
</feature>
<feature type="chain" id="PRO_5045565109" description="DUF4185 domain-containing protein" evidence="1">
    <location>
        <begin position="22"/>
        <end position="363"/>
    </location>
</feature>
<dbReference type="RefSeq" id="WP_282759698.1">
    <property type="nucleotide sequence ID" value="NZ_JASCTH010000007.1"/>
</dbReference>
<reference evidence="2 3" key="1">
    <citation type="submission" date="2023-05" db="EMBL/GenBank/DDBJ databases">
        <title>Actinoplanes sp. NEAU-A12 genome sequencing.</title>
        <authorList>
            <person name="Wang Z.-S."/>
        </authorList>
    </citation>
    <scope>NUCLEOTIDE SEQUENCE [LARGE SCALE GENOMIC DNA]</scope>
    <source>
        <strain evidence="2 3">NEAU-A12</strain>
    </source>
</reference>
<dbReference type="PROSITE" id="PS51257">
    <property type="entry name" value="PROKAR_LIPOPROTEIN"/>
    <property type="match status" value="1"/>
</dbReference>
<sequence>MDVTRRAASMVACLALSGCLAAPGATVDLGRPLSDADKPHQRISRDAGLSAAWSPDESLWLFGDTSQENGPAFLAGTTAAIGAYTRGAAPTALREVPTPPAPHRAGQAAPALFLPTPQGLRATARQSCDGIDPYPAAWPSGLARIPGTRHLLIVYAEICVRSVTDMLTQRVSMAVYDPVANRFLDSRTPFAAQPLEAGLPVAQRLGSPVFGDDGHLYLYAHDVTTGKIMVARVGADPAAWGDAANYRWWNGSWSPEPGDAVSIAAVPFAGSVHVADYSGLGTHRLAMIVQTEFGTGRFQILEAASPAGPWTPGPAGRVPDRCGTVGYGCYALHGHAELSTADRFLFTWYSPHDRHLRTGSVRW</sequence>
<accession>A0ABT6WIE4</accession>
<evidence type="ECO:0000313" key="2">
    <source>
        <dbReference type="EMBL" id="MDI6099489.1"/>
    </source>
</evidence>
<organism evidence="2 3">
    <name type="scientific">Actinoplanes sandaracinus</name>
    <dbReference type="NCBI Taxonomy" id="3045177"/>
    <lineage>
        <taxon>Bacteria</taxon>
        <taxon>Bacillati</taxon>
        <taxon>Actinomycetota</taxon>
        <taxon>Actinomycetes</taxon>
        <taxon>Micromonosporales</taxon>
        <taxon>Micromonosporaceae</taxon>
        <taxon>Actinoplanes</taxon>
    </lineage>
</organism>
<dbReference type="EMBL" id="JASCTH010000007">
    <property type="protein sequence ID" value="MDI6099489.1"/>
    <property type="molecule type" value="Genomic_DNA"/>
</dbReference>
<keyword evidence="1" id="KW-0732">Signal</keyword>
<protein>
    <recommendedName>
        <fullName evidence="4">DUF4185 domain-containing protein</fullName>
    </recommendedName>
</protein>
<evidence type="ECO:0000313" key="3">
    <source>
        <dbReference type="Proteomes" id="UP001241758"/>
    </source>
</evidence>